<evidence type="ECO:0000256" key="6">
    <source>
        <dbReference type="ARBA" id="ARBA00022759"/>
    </source>
</evidence>
<evidence type="ECO:0000256" key="5">
    <source>
        <dbReference type="ARBA" id="ARBA00022722"/>
    </source>
</evidence>
<dbReference type="EC" id="3.1.26.4" evidence="2"/>
<keyword evidence="6" id="KW-0255">Endonuclease</keyword>
<dbReference type="SUPFAM" id="SSF56672">
    <property type="entry name" value="DNA/RNA polymerases"/>
    <property type="match status" value="1"/>
</dbReference>
<dbReference type="Gene3D" id="3.10.20.370">
    <property type="match status" value="1"/>
</dbReference>
<dbReference type="InterPro" id="IPR040643">
    <property type="entry name" value="MLVIN_C"/>
</dbReference>
<name>A0A3M0J5E3_HIRRU</name>
<dbReference type="FunFam" id="3.30.70.270:FF:000020">
    <property type="entry name" value="Transposon Tf2-6 polyprotein-like Protein"/>
    <property type="match status" value="1"/>
</dbReference>
<keyword evidence="4" id="KW-0548">Nucleotidyltransferase</keyword>
<evidence type="ECO:0000256" key="8">
    <source>
        <dbReference type="ARBA" id="ARBA00022842"/>
    </source>
</evidence>
<dbReference type="Pfam" id="PF17919">
    <property type="entry name" value="RT_RNaseH_2"/>
    <property type="match status" value="1"/>
</dbReference>
<evidence type="ECO:0000259" key="11">
    <source>
        <dbReference type="PROSITE" id="PS50879"/>
    </source>
</evidence>
<dbReference type="InterPro" id="IPR000477">
    <property type="entry name" value="RT_dom"/>
</dbReference>
<feature type="domain" description="Integrase catalytic" evidence="12">
    <location>
        <begin position="1070"/>
        <end position="1227"/>
    </location>
</feature>
<dbReference type="GO" id="GO:0019068">
    <property type="term" value="P:virion assembly"/>
    <property type="evidence" value="ECO:0007669"/>
    <property type="project" value="InterPro"/>
</dbReference>
<feature type="domain" description="Reverse transcriptase" evidence="10">
    <location>
        <begin position="370"/>
        <end position="560"/>
    </location>
</feature>
<evidence type="ECO:0000256" key="9">
    <source>
        <dbReference type="ARBA" id="ARBA00022918"/>
    </source>
</evidence>
<protein>
    <recommendedName>
        <fullName evidence="2">ribonuclease H</fullName>
        <ecNumber evidence="2">3.1.26.4</ecNumber>
    </recommendedName>
</protein>
<dbReference type="STRING" id="333673.A0A3M0J5E3"/>
<dbReference type="InterPro" id="IPR002156">
    <property type="entry name" value="RNaseH_domain"/>
</dbReference>
<evidence type="ECO:0000259" key="10">
    <source>
        <dbReference type="PROSITE" id="PS50878"/>
    </source>
</evidence>
<dbReference type="Pfam" id="PF17921">
    <property type="entry name" value="Integrase_H2C2"/>
    <property type="match status" value="1"/>
</dbReference>
<dbReference type="InterPro" id="IPR041577">
    <property type="entry name" value="RT_RNaseH_2"/>
</dbReference>
<dbReference type="CDD" id="cd09273">
    <property type="entry name" value="RNase_HI_RT_Bel"/>
    <property type="match status" value="1"/>
</dbReference>
<dbReference type="Pfam" id="PF00665">
    <property type="entry name" value="rve"/>
    <property type="match status" value="1"/>
</dbReference>
<evidence type="ECO:0000256" key="2">
    <source>
        <dbReference type="ARBA" id="ARBA00012180"/>
    </source>
</evidence>
<dbReference type="OrthoDB" id="9187759at2759"/>
<reference evidence="13 14" key="1">
    <citation type="submission" date="2018-07" db="EMBL/GenBank/DDBJ databases">
        <title>A high quality draft genome assembly of the barn swallow (H. rustica rustica).</title>
        <authorList>
            <person name="Formenti G."/>
            <person name="Chiara M."/>
            <person name="Poveda L."/>
            <person name="Francoijs K.-J."/>
            <person name="Bonisoli-Alquati A."/>
            <person name="Canova L."/>
            <person name="Gianfranceschi L."/>
            <person name="Horner D.S."/>
            <person name="Saino N."/>
        </authorList>
    </citation>
    <scope>NUCLEOTIDE SEQUENCE [LARGE SCALE GENOMIC DNA]</scope>
    <source>
        <strain evidence="13">Chelidonia</strain>
        <tissue evidence="13">Blood</tissue>
    </source>
</reference>
<dbReference type="EMBL" id="QRBI01000198">
    <property type="protein sequence ID" value="RMB94083.1"/>
    <property type="molecule type" value="Genomic_DNA"/>
</dbReference>
<dbReference type="GO" id="GO:0035613">
    <property type="term" value="F:RNA stem-loop binding"/>
    <property type="evidence" value="ECO:0007669"/>
    <property type="project" value="TreeGrafter"/>
</dbReference>
<keyword evidence="8" id="KW-0460">Magnesium</keyword>
<comment type="similarity">
    <text evidence="1">Belongs to the beta type-B retroviral polymerase family. HERV class-II K(HML-2) pol subfamily.</text>
</comment>
<dbReference type="InterPro" id="IPR041588">
    <property type="entry name" value="Integrase_H2C2"/>
</dbReference>
<dbReference type="Pfam" id="PF00078">
    <property type="entry name" value="RVT_1"/>
    <property type="match status" value="1"/>
</dbReference>
<dbReference type="PANTHER" id="PTHR41694:SF5">
    <property type="entry name" value="RIBONUCLEASE H"/>
    <property type="match status" value="1"/>
</dbReference>
<dbReference type="PROSITE" id="PS50879">
    <property type="entry name" value="RNASE_H_1"/>
    <property type="match status" value="1"/>
</dbReference>
<dbReference type="SUPFAM" id="SSF47943">
    <property type="entry name" value="Retrovirus capsid protein, N-terminal core domain"/>
    <property type="match status" value="1"/>
</dbReference>
<dbReference type="SUPFAM" id="SSF53098">
    <property type="entry name" value="Ribonuclease H-like"/>
    <property type="match status" value="2"/>
</dbReference>
<sequence length="1348" mass="152481">MFFSLRNHPEWQRDCGIRAPSDPLVLALEKENKTERVGLKRCCSACSIGQRCTKSDKVYQTVAQEQDLVDDLLKPPYIRQERDEEEDADSEGADTLPIAHRTRQRTHILQAPLREAVGSQGGVVLVKVPFSTIDLEAWEKVAKNYRSDPVNTAKRLRYIIKQHNPDWSDMQLLLDALTETEKQLIIKTAGDLAEDYYKTQQLDVKDYFPLQNPQWDPNRTAELKKLESYQEWIAKGMERAIPKTINWSALYAIKQGPSESPSEFLEKLRDAMRRHTSLDPGSEVGIQQLVNLFLGQSTGDIRRKLQKLRGTDGRNLETLLDEAWRVFSNREEGYKQGMRKLVAVVSEREKGKCGQRPPRQGPSRLGRDQCAIWLLKECLSEFNTPILPVRKHDGSYRIVQDLRAVNKITEDLYPVVANPYTLLTCLTPELTWFTVLDLKDAFFCLPIHEDSQKILAFEWENPKSGRKSQLTWSVLPQGFKNSPTLFGEQLAKDLESWEAPPEEGKLLQYVDDILIATRTKEACIAWTVSLLNFLGLQGYRVSTKKAQVVKQKVIYLGYEISAGQRTLGQDRKEAICQTPRPQTVKELRTFLGMTGWCRLWIHSYGLLVKPLYALITNGNRNLQWTKEATQAFHQLKNALMSAPALGLPNVSKPFFLFSHEKQGIALGILAQDLGPYRRAVAYFSKQLDTTAKGWPGCLRAVAAVVLNIQEARKFTLGQKMTVFVSHTVSAVLEVKGGHWLSPQRFLKYQAIMVEQDDVEIVVTNIINPASFLSGNQGEPVHHDCLETIEASYSSRPDLKDTPLDDAETWFTDGSSYVISGKRHAGYAVTTCRKVIESGPLPTDTSAQKAEIIALTRALEIAKGKKVNIYTDSRYAFGVVHAHGAIWKERGLLNSQGKNIKHSQEILRLLEAVQLPEQVAIMHIKALQKVSSELEEGNELADREEKEAAKGEITIEGALIPDGQVSLEGKPVYTRKDRKLIQDQGGKYNQEGWAITAGGIIVIPSHLLWSLVREEHQKTHWGIEALYNYLIEKITARNLYSTVIQVTRQCDICLQTKPKNTPKPKLGQIGKGHGPGQQWQIDFSELPRKGGYRYLLVLTDTFSGWPEAFPTRTAKAREVTKVLLQEVIPRFGVPATISSDRGPHFISKIVQEICRHLGIDWELHTPYRPQSSGQVEKMNHLIKQQIVRLGQEADLPWPQSLPLALLRIRTKPRAKEKLSPFEMLYGRPYGVQKGLSTQVGEERLTAYMIALSKQLKAIEKHVAGTRSRGLDGPVHDIQPGDYVYVKSLAEKTLEPQWEGPFQVLLTTFTAVKIKEQSPWIHHSRVKKAPETPWKVTPGDNELKLKLTWA</sequence>
<evidence type="ECO:0000256" key="4">
    <source>
        <dbReference type="ARBA" id="ARBA00022695"/>
    </source>
</evidence>
<dbReference type="Gene3D" id="3.10.10.10">
    <property type="entry name" value="HIV Type 1 Reverse Transcriptase, subunit A, domain 1"/>
    <property type="match status" value="1"/>
</dbReference>
<evidence type="ECO:0000256" key="1">
    <source>
        <dbReference type="ARBA" id="ARBA00010879"/>
    </source>
</evidence>
<gene>
    <name evidence="13" type="ORF">DUI87_29442</name>
</gene>
<dbReference type="Gene3D" id="1.10.375.10">
    <property type="entry name" value="Human Immunodeficiency Virus Type 1 Capsid Protein"/>
    <property type="match status" value="1"/>
</dbReference>
<dbReference type="Proteomes" id="UP000269221">
    <property type="component" value="Unassembled WGS sequence"/>
</dbReference>
<dbReference type="PROSITE" id="PS50994">
    <property type="entry name" value="INTEGRASE"/>
    <property type="match status" value="1"/>
</dbReference>
<dbReference type="Gene3D" id="3.30.70.270">
    <property type="match status" value="2"/>
</dbReference>
<dbReference type="Pfam" id="PF02093">
    <property type="entry name" value="Gag_p30"/>
    <property type="match status" value="1"/>
</dbReference>
<dbReference type="InterPro" id="IPR003036">
    <property type="entry name" value="Gag_P30"/>
</dbReference>
<dbReference type="InterPro" id="IPR036397">
    <property type="entry name" value="RNaseH_sf"/>
</dbReference>
<keyword evidence="7" id="KW-0378">Hydrolase</keyword>
<evidence type="ECO:0000256" key="7">
    <source>
        <dbReference type="ARBA" id="ARBA00022801"/>
    </source>
</evidence>
<dbReference type="PROSITE" id="PS50878">
    <property type="entry name" value="RT_POL"/>
    <property type="match status" value="1"/>
</dbReference>
<keyword evidence="3" id="KW-0808">Transferase</keyword>
<evidence type="ECO:0000313" key="13">
    <source>
        <dbReference type="EMBL" id="RMB94083.1"/>
    </source>
</evidence>
<dbReference type="Pfam" id="PF00075">
    <property type="entry name" value="RNase_H"/>
    <property type="match status" value="1"/>
</dbReference>
<dbReference type="InterPro" id="IPR012337">
    <property type="entry name" value="RNaseH-like_sf"/>
</dbReference>
<dbReference type="GO" id="GO:0015074">
    <property type="term" value="P:DNA integration"/>
    <property type="evidence" value="ECO:0007669"/>
    <property type="project" value="InterPro"/>
</dbReference>
<dbReference type="Gene3D" id="2.30.30.850">
    <property type="match status" value="1"/>
</dbReference>
<proteinExistence type="inferred from homology"/>
<dbReference type="Gene3D" id="1.10.340.70">
    <property type="match status" value="1"/>
</dbReference>
<comment type="caution">
    <text evidence="13">The sequence shown here is derived from an EMBL/GenBank/DDBJ whole genome shotgun (WGS) entry which is preliminary data.</text>
</comment>
<evidence type="ECO:0000313" key="14">
    <source>
        <dbReference type="Proteomes" id="UP000269221"/>
    </source>
</evidence>
<dbReference type="InterPro" id="IPR043502">
    <property type="entry name" value="DNA/RNA_pol_sf"/>
</dbReference>
<dbReference type="Gene3D" id="3.30.420.10">
    <property type="entry name" value="Ribonuclease H-like superfamily/Ribonuclease H"/>
    <property type="match status" value="2"/>
</dbReference>
<keyword evidence="5" id="KW-0540">Nuclease</keyword>
<dbReference type="InterPro" id="IPR001584">
    <property type="entry name" value="Integrase_cat-core"/>
</dbReference>
<dbReference type="PANTHER" id="PTHR41694">
    <property type="entry name" value="ENDOGENOUS RETROVIRUS GROUP K MEMBER POL PROTEIN"/>
    <property type="match status" value="1"/>
</dbReference>
<dbReference type="InterPro" id="IPR043128">
    <property type="entry name" value="Rev_trsase/Diguanyl_cyclase"/>
</dbReference>
<evidence type="ECO:0000259" key="12">
    <source>
        <dbReference type="PROSITE" id="PS50994"/>
    </source>
</evidence>
<evidence type="ECO:0000256" key="3">
    <source>
        <dbReference type="ARBA" id="ARBA00022679"/>
    </source>
</evidence>
<keyword evidence="14" id="KW-1185">Reference proteome</keyword>
<dbReference type="GO" id="GO:0004523">
    <property type="term" value="F:RNA-DNA hybrid ribonuclease activity"/>
    <property type="evidence" value="ECO:0007669"/>
    <property type="project" value="UniProtKB-EC"/>
</dbReference>
<organism evidence="13 14">
    <name type="scientific">Hirundo rustica rustica</name>
    <dbReference type="NCBI Taxonomy" id="333673"/>
    <lineage>
        <taxon>Eukaryota</taxon>
        <taxon>Metazoa</taxon>
        <taxon>Chordata</taxon>
        <taxon>Craniata</taxon>
        <taxon>Vertebrata</taxon>
        <taxon>Euteleostomi</taxon>
        <taxon>Archelosauria</taxon>
        <taxon>Archosauria</taxon>
        <taxon>Dinosauria</taxon>
        <taxon>Saurischia</taxon>
        <taxon>Theropoda</taxon>
        <taxon>Coelurosauria</taxon>
        <taxon>Aves</taxon>
        <taxon>Neognathae</taxon>
        <taxon>Neoaves</taxon>
        <taxon>Telluraves</taxon>
        <taxon>Australaves</taxon>
        <taxon>Passeriformes</taxon>
        <taxon>Sylvioidea</taxon>
        <taxon>Hirundinidae</taxon>
        <taxon>Hirundo</taxon>
    </lineage>
</organism>
<feature type="domain" description="RNase H type-1" evidence="11">
    <location>
        <begin position="803"/>
        <end position="949"/>
    </location>
</feature>
<keyword evidence="9" id="KW-0695">RNA-directed DNA polymerase</keyword>
<dbReference type="Pfam" id="PF18697">
    <property type="entry name" value="MLVIN_C"/>
    <property type="match status" value="1"/>
</dbReference>
<accession>A0A3M0J5E3</accession>
<dbReference type="GO" id="GO:0003964">
    <property type="term" value="F:RNA-directed DNA polymerase activity"/>
    <property type="evidence" value="ECO:0007669"/>
    <property type="project" value="UniProtKB-KW"/>
</dbReference>
<dbReference type="InterPro" id="IPR008919">
    <property type="entry name" value="Retrov_capsid_N"/>
</dbReference>